<evidence type="ECO:0000313" key="3">
    <source>
        <dbReference type="EMBL" id="QEU85987.1"/>
    </source>
</evidence>
<keyword evidence="2" id="KW-0472">Membrane</keyword>
<organism evidence="3 4">
    <name type="scientific">Streptomyces viridosporus T7A</name>
    <dbReference type="NCBI Taxonomy" id="665577"/>
    <lineage>
        <taxon>Bacteria</taxon>
        <taxon>Bacillati</taxon>
        <taxon>Actinomycetota</taxon>
        <taxon>Actinomycetes</taxon>
        <taxon>Kitasatosporales</taxon>
        <taxon>Streptomycetaceae</taxon>
        <taxon>Streptomyces</taxon>
    </lineage>
</organism>
<reference evidence="3 4" key="1">
    <citation type="submission" date="2017-09" db="EMBL/GenBank/DDBJ databases">
        <authorList>
            <person name="Lee N."/>
            <person name="Cho B.-K."/>
        </authorList>
    </citation>
    <scope>NUCLEOTIDE SEQUENCE [LARGE SCALE GENOMIC DNA]</scope>
    <source>
        <strain evidence="3 4">ATCC 39115</strain>
    </source>
</reference>
<dbReference type="Proteomes" id="UP000327143">
    <property type="component" value="Chromosome"/>
</dbReference>
<name>A0ABX6AF91_STRVD</name>
<protein>
    <recommendedName>
        <fullName evidence="5">Secreted protein</fullName>
    </recommendedName>
</protein>
<accession>A0ABX6AF91</accession>
<evidence type="ECO:0000313" key="4">
    <source>
        <dbReference type="Proteomes" id="UP000327143"/>
    </source>
</evidence>
<feature type="compositionally biased region" description="Low complexity" evidence="1">
    <location>
        <begin position="62"/>
        <end position="73"/>
    </location>
</feature>
<keyword evidence="2" id="KW-1133">Transmembrane helix</keyword>
<sequence>MAMPRPTVAQLAYGTCTVVLSTFALLLLSRTGSAVGITFVAVAALALGVLVAMAPPLARPRSAAARQPAPLRSVRTAVPAPVRTSVREPVREPVRERAAS</sequence>
<feature type="region of interest" description="Disordered" evidence="1">
    <location>
        <begin position="62"/>
        <end position="100"/>
    </location>
</feature>
<feature type="compositionally biased region" description="Basic and acidic residues" evidence="1">
    <location>
        <begin position="85"/>
        <end position="100"/>
    </location>
</feature>
<evidence type="ECO:0000256" key="1">
    <source>
        <dbReference type="SAM" id="MobiDB-lite"/>
    </source>
</evidence>
<keyword evidence="4" id="KW-1185">Reference proteome</keyword>
<proteinExistence type="predicted"/>
<gene>
    <name evidence="3" type="ORF">CP969_15670</name>
</gene>
<evidence type="ECO:0008006" key="5">
    <source>
        <dbReference type="Google" id="ProtNLM"/>
    </source>
</evidence>
<feature type="transmembrane region" description="Helical" evidence="2">
    <location>
        <begin position="7"/>
        <end position="28"/>
    </location>
</feature>
<evidence type="ECO:0000256" key="2">
    <source>
        <dbReference type="SAM" id="Phobius"/>
    </source>
</evidence>
<keyword evidence="2" id="KW-0812">Transmembrane</keyword>
<feature type="transmembrane region" description="Helical" evidence="2">
    <location>
        <begin position="34"/>
        <end position="58"/>
    </location>
</feature>
<dbReference type="EMBL" id="CP023700">
    <property type="protein sequence ID" value="QEU85987.1"/>
    <property type="molecule type" value="Genomic_DNA"/>
</dbReference>
<dbReference type="RefSeq" id="WP_016826077.1">
    <property type="nucleotide sequence ID" value="NZ_CP023700.1"/>
</dbReference>